<keyword evidence="1" id="KW-0808">Transferase</keyword>
<dbReference type="Proteomes" id="UP001164539">
    <property type="component" value="Chromosome 10"/>
</dbReference>
<comment type="caution">
    <text evidence="1">The sequence shown here is derived from an EMBL/GenBank/DDBJ whole genome shotgun (WGS) entry which is preliminary data.</text>
</comment>
<keyword evidence="2" id="KW-1185">Reference proteome</keyword>
<accession>A0ACC1X852</accession>
<sequence>MVGMAARGIGIPMLLSCNSISVKLKSVGFGRPLHGVAAFRATTDKKNKKKAKATSEIISAKVGLMKEKRRTRSNKDYNYDSIIQQSASAHVPVMLGEVLDVFSSSRSITSFVDCTLGAAGHSSAIIQAHPELKFYVGMDVDPVAHEKARARINSFSHAHFNLKTHTVVKNFRHIKSVLGQFDENQLNCGVDGILMDLGMSSMQVNNPERGFSVLGDGPLDMRMDPQASLKAEDILNSWPDVEVGRVLREYGEESNWHLLQNKIVEVRLRGGLHSTSELVDLIRNVTPGMRGGRQGWLKTATRVFQALRIAVNDELETLENSLYACFDCLAPGGRLAVIAFHSLEDRIVKQTFLDIIDRNGVDMEESEVERAGGDWRNVRNDNNINEMWIRQIIQGQNGKILTKRPITPAEEEERRNGRCRSAKLRVIQKI</sequence>
<evidence type="ECO:0000313" key="2">
    <source>
        <dbReference type="Proteomes" id="UP001164539"/>
    </source>
</evidence>
<evidence type="ECO:0000313" key="1">
    <source>
        <dbReference type="EMBL" id="KAJ4707620.1"/>
    </source>
</evidence>
<proteinExistence type="predicted"/>
<gene>
    <name evidence="1" type="ORF">OWV82_017711</name>
</gene>
<organism evidence="1 2">
    <name type="scientific">Melia azedarach</name>
    <name type="common">Chinaberry tree</name>
    <dbReference type="NCBI Taxonomy" id="155640"/>
    <lineage>
        <taxon>Eukaryota</taxon>
        <taxon>Viridiplantae</taxon>
        <taxon>Streptophyta</taxon>
        <taxon>Embryophyta</taxon>
        <taxon>Tracheophyta</taxon>
        <taxon>Spermatophyta</taxon>
        <taxon>Magnoliopsida</taxon>
        <taxon>eudicotyledons</taxon>
        <taxon>Gunneridae</taxon>
        <taxon>Pentapetalae</taxon>
        <taxon>rosids</taxon>
        <taxon>malvids</taxon>
        <taxon>Sapindales</taxon>
        <taxon>Meliaceae</taxon>
        <taxon>Melia</taxon>
    </lineage>
</organism>
<keyword evidence="1" id="KW-0489">Methyltransferase</keyword>
<protein>
    <submittedName>
        <fullName evidence="1">Ribosomal RNA small subunit methyltransferase H</fullName>
    </submittedName>
</protein>
<name>A0ACC1X852_MELAZ</name>
<dbReference type="EMBL" id="CM051403">
    <property type="protein sequence ID" value="KAJ4707620.1"/>
    <property type="molecule type" value="Genomic_DNA"/>
</dbReference>
<reference evidence="1 2" key="1">
    <citation type="journal article" date="2023" name="Science">
        <title>Complex scaffold remodeling in plant triterpene biosynthesis.</title>
        <authorList>
            <person name="De La Pena R."/>
            <person name="Hodgson H."/>
            <person name="Liu J.C."/>
            <person name="Stephenson M.J."/>
            <person name="Martin A.C."/>
            <person name="Owen C."/>
            <person name="Harkess A."/>
            <person name="Leebens-Mack J."/>
            <person name="Jimenez L.E."/>
            <person name="Osbourn A."/>
            <person name="Sattely E.S."/>
        </authorList>
    </citation>
    <scope>NUCLEOTIDE SEQUENCE [LARGE SCALE GENOMIC DNA]</scope>
    <source>
        <strain evidence="2">cv. JPN11</strain>
        <tissue evidence="1">Leaf</tissue>
    </source>
</reference>